<dbReference type="VEuPathDB" id="VectorBase:GBRI028773"/>
<evidence type="ECO:0000313" key="3">
    <source>
        <dbReference type="Proteomes" id="UP000091820"/>
    </source>
</evidence>
<feature type="transmembrane region" description="Helical" evidence="1">
    <location>
        <begin position="23"/>
        <end position="43"/>
    </location>
</feature>
<accession>A0A1A9WQW3</accession>
<dbReference type="AlphaFoldDB" id="A0A1A9WQW3"/>
<name>A0A1A9WQW3_9MUSC</name>
<sequence>MTLNKHSKLNLYICMDRCMFERIIYMSTLTAITIILRNPFAAFDGRIQTEFLKNQNSYLRKKKPSKLKVMFDVSASFSIWRRITFHYCLINTLFLEIFAMIRYRLKDETFQRLKVLEVNKKYLLKIELSNSHYTLKVMKRPTVPSTSHYKRCFELSITFQQNSLFLLKDSDLVYIMSLNIKDDVIDEDVY</sequence>
<proteinExistence type="predicted"/>
<keyword evidence="3" id="KW-1185">Reference proteome</keyword>
<keyword evidence="1" id="KW-0472">Membrane</keyword>
<keyword evidence="1" id="KW-1133">Transmembrane helix</keyword>
<organism evidence="2 3">
    <name type="scientific">Glossina brevipalpis</name>
    <dbReference type="NCBI Taxonomy" id="37001"/>
    <lineage>
        <taxon>Eukaryota</taxon>
        <taxon>Metazoa</taxon>
        <taxon>Ecdysozoa</taxon>
        <taxon>Arthropoda</taxon>
        <taxon>Hexapoda</taxon>
        <taxon>Insecta</taxon>
        <taxon>Pterygota</taxon>
        <taxon>Neoptera</taxon>
        <taxon>Endopterygota</taxon>
        <taxon>Diptera</taxon>
        <taxon>Brachycera</taxon>
        <taxon>Muscomorpha</taxon>
        <taxon>Hippoboscoidea</taxon>
        <taxon>Glossinidae</taxon>
        <taxon>Glossina</taxon>
    </lineage>
</organism>
<feature type="transmembrane region" description="Helical" evidence="1">
    <location>
        <begin position="84"/>
        <end position="105"/>
    </location>
</feature>
<keyword evidence="1" id="KW-0812">Transmembrane</keyword>
<evidence type="ECO:0000256" key="1">
    <source>
        <dbReference type="SAM" id="Phobius"/>
    </source>
</evidence>
<dbReference type="Proteomes" id="UP000091820">
    <property type="component" value="Unassembled WGS sequence"/>
</dbReference>
<reference evidence="2" key="2">
    <citation type="submission" date="2020-05" db="UniProtKB">
        <authorList>
            <consortium name="EnsemblMetazoa"/>
        </authorList>
    </citation>
    <scope>IDENTIFICATION</scope>
    <source>
        <strain evidence="2">IAEA</strain>
    </source>
</reference>
<protein>
    <submittedName>
        <fullName evidence="2">Uncharacterized protein</fullName>
    </submittedName>
</protein>
<dbReference type="EnsemblMetazoa" id="GBRI028773-RA">
    <property type="protein sequence ID" value="GBRI028773-PA"/>
    <property type="gene ID" value="GBRI028773"/>
</dbReference>
<reference evidence="3" key="1">
    <citation type="submission" date="2014-03" db="EMBL/GenBank/DDBJ databases">
        <authorList>
            <person name="Aksoy S."/>
            <person name="Warren W."/>
            <person name="Wilson R.K."/>
        </authorList>
    </citation>
    <scope>NUCLEOTIDE SEQUENCE [LARGE SCALE GENOMIC DNA]</scope>
    <source>
        <strain evidence="3">IAEA</strain>
    </source>
</reference>
<evidence type="ECO:0000313" key="2">
    <source>
        <dbReference type="EnsemblMetazoa" id="GBRI028773-PA"/>
    </source>
</evidence>